<organism evidence="2 3">
    <name type="scientific">Micromonospora vinacea</name>
    <dbReference type="NCBI Taxonomy" id="709878"/>
    <lineage>
        <taxon>Bacteria</taxon>
        <taxon>Bacillati</taxon>
        <taxon>Actinomycetota</taxon>
        <taxon>Actinomycetes</taxon>
        <taxon>Micromonosporales</taxon>
        <taxon>Micromonosporaceae</taxon>
        <taxon>Micromonospora</taxon>
    </lineage>
</organism>
<evidence type="ECO:0000313" key="3">
    <source>
        <dbReference type="Proteomes" id="UP000631791"/>
    </source>
</evidence>
<comment type="caution">
    <text evidence="2">The sequence shown here is derived from an EMBL/GenBank/DDBJ whole genome shotgun (WGS) entry which is preliminary data.</text>
</comment>
<dbReference type="RefSeq" id="WP_196924133.1">
    <property type="nucleotide sequence ID" value="NZ_JADOTY010000001.1"/>
</dbReference>
<name>A0ABS0KD69_9ACTN</name>
<dbReference type="EMBL" id="JADOTY010000001">
    <property type="protein sequence ID" value="MBG6105897.1"/>
    <property type="molecule type" value="Genomic_DNA"/>
</dbReference>
<dbReference type="Proteomes" id="UP000631791">
    <property type="component" value="Unassembled WGS sequence"/>
</dbReference>
<gene>
    <name evidence="2" type="ORF">IW249_006311</name>
</gene>
<proteinExistence type="predicted"/>
<evidence type="ECO:0000259" key="1">
    <source>
        <dbReference type="Pfam" id="PF14062"/>
    </source>
</evidence>
<keyword evidence="3" id="KW-1185">Reference proteome</keyword>
<dbReference type="InterPro" id="IPR025349">
    <property type="entry name" value="DUF4253"/>
</dbReference>
<feature type="domain" description="DUF4253" evidence="1">
    <location>
        <begin position="123"/>
        <end position="223"/>
    </location>
</feature>
<dbReference type="Pfam" id="PF14062">
    <property type="entry name" value="DUF4253"/>
    <property type="match status" value="1"/>
</dbReference>
<protein>
    <recommendedName>
        <fullName evidence="1">DUF4253 domain-containing protein</fullName>
    </recommendedName>
</protein>
<accession>A0ABS0KD69</accession>
<evidence type="ECO:0000313" key="2">
    <source>
        <dbReference type="EMBL" id="MBG6105897.1"/>
    </source>
</evidence>
<reference evidence="2 3" key="1">
    <citation type="submission" date="2020-11" db="EMBL/GenBank/DDBJ databases">
        <title>Sequencing the genomes of 1000 actinobacteria strains.</title>
        <authorList>
            <person name="Klenk H.-P."/>
        </authorList>
    </citation>
    <scope>NUCLEOTIDE SEQUENCE [LARGE SCALE GENOMIC DNA]</scope>
    <source>
        <strain evidence="2 3">DSM 101695</strain>
    </source>
</reference>
<sequence length="226" mass="25161">MPVTGRWPVFTLPGDLDHEPDTDEIAELDLAVRTLDPWPVYQRYGSDAVQGQAEVEGYVRAFLGGEMVAAALEQLTLPTTSAALQRWTYDTVLADPELASRAFRGSEYLVGTSRWHTWPEVQLVLLPTTSQWLAPGWVPYFGATRDNGIPALAAAMWQWEQRWGASLIAGWGTMLQFTAQRRPHSGSQAWELAGQHMAVGGSLQCEQWQLAIALTQGDAWFLHDRP</sequence>